<evidence type="ECO:0000313" key="2">
    <source>
        <dbReference type="EMBL" id="ETN43158.1"/>
    </source>
</evidence>
<feature type="region of interest" description="Disordered" evidence="1">
    <location>
        <begin position="1"/>
        <end position="63"/>
    </location>
</feature>
<reference evidence="2 3" key="1">
    <citation type="submission" date="2013-03" db="EMBL/GenBank/DDBJ databases">
        <title>The Genome Sequence of Phialophora europaea CBS 101466.</title>
        <authorList>
            <consortium name="The Broad Institute Genomics Platform"/>
            <person name="Cuomo C."/>
            <person name="de Hoog S."/>
            <person name="Gorbushina A."/>
            <person name="Walker B."/>
            <person name="Young S.K."/>
            <person name="Zeng Q."/>
            <person name="Gargeya S."/>
            <person name="Fitzgerald M."/>
            <person name="Haas B."/>
            <person name="Abouelleil A."/>
            <person name="Allen A.W."/>
            <person name="Alvarado L."/>
            <person name="Arachchi H.M."/>
            <person name="Berlin A.M."/>
            <person name="Chapman S.B."/>
            <person name="Gainer-Dewar J."/>
            <person name="Goldberg J."/>
            <person name="Griggs A."/>
            <person name="Gujja S."/>
            <person name="Hansen M."/>
            <person name="Howarth C."/>
            <person name="Imamovic A."/>
            <person name="Ireland A."/>
            <person name="Larimer J."/>
            <person name="McCowan C."/>
            <person name="Murphy C."/>
            <person name="Pearson M."/>
            <person name="Poon T.W."/>
            <person name="Priest M."/>
            <person name="Roberts A."/>
            <person name="Saif S."/>
            <person name="Shea T."/>
            <person name="Sisk P."/>
            <person name="Sykes S."/>
            <person name="Wortman J."/>
            <person name="Nusbaum C."/>
            <person name="Birren B."/>
        </authorList>
    </citation>
    <scope>NUCLEOTIDE SEQUENCE [LARGE SCALE GENOMIC DNA]</scope>
    <source>
        <strain evidence="2 3">CBS 101466</strain>
    </source>
</reference>
<feature type="compositionally biased region" description="Acidic residues" evidence="1">
    <location>
        <begin position="331"/>
        <end position="340"/>
    </location>
</feature>
<protein>
    <submittedName>
        <fullName evidence="2">Uncharacterized protein</fullName>
    </submittedName>
</protein>
<dbReference type="RefSeq" id="XP_008714894.1">
    <property type="nucleotide sequence ID" value="XM_008716672.1"/>
</dbReference>
<feature type="region of interest" description="Disordered" evidence="1">
    <location>
        <begin position="320"/>
        <end position="340"/>
    </location>
</feature>
<dbReference type="EMBL" id="KB822718">
    <property type="protein sequence ID" value="ETN43158.1"/>
    <property type="molecule type" value="Genomic_DNA"/>
</dbReference>
<accession>W2S534</accession>
<feature type="compositionally biased region" description="Polar residues" evidence="1">
    <location>
        <begin position="139"/>
        <end position="151"/>
    </location>
</feature>
<dbReference type="GeneID" id="19969655"/>
<proteinExistence type="predicted"/>
<gene>
    <name evidence="2" type="ORF">HMPREF1541_02316</name>
</gene>
<dbReference type="OrthoDB" id="4623305at2759"/>
<dbReference type="AlphaFoldDB" id="W2S534"/>
<keyword evidence="3" id="KW-1185">Reference proteome</keyword>
<dbReference type="eggNOG" id="ENOG502TB0T">
    <property type="taxonomic scope" value="Eukaryota"/>
</dbReference>
<dbReference type="InParanoid" id="W2S534"/>
<dbReference type="HOGENOM" id="CLU_070368_0_0_1"/>
<evidence type="ECO:0000256" key="1">
    <source>
        <dbReference type="SAM" id="MobiDB-lite"/>
    </source>
</evidence>
<dbReference type="VEuPathDB" id="FungiDB:HMPREF1541_02316"/>
<evidence type="ECO:0000313" key="3">
    <source>
        <dbReference type="Proteomes" id="UP000030752"/>
    </source>
</evidence>
<dbReference type="Proteomes" id="UP000030752">
    <property type="component" value="Unassembled WGS sequence"/>
</dbReference>
<sequence>MSFFSRRRFSKSDRDRDRSHDRNSHPSISNPQMPQSPPTSYAFANGGTAGSSHHGSRPASSTAMSDASYDFAATGAHQQSISNAGVAPAVNPTNTSHRYAHGSAGSQPTSATAGTAGHAGSTVGTSPATSRPLSHANPFPSSNTNVASGHGSLSRTDQIILGYFWQSKAAENAARDLHYLRFPAFGSNPGMRELVPFCEIYSLVKSSPGAKVVGLGTMGGSLGGGMGGAAETFIGFELHANAQLHIDMDDTWDSTHITHHRVSFRPYESLLRDPTADATIRSWPKPLTIEFLEEQWQEHWKEDLSGLCWEGREVRELGGGAGGVGVAQGVGDEDGERDVL</sequence>
<organism evidence="2 3">
    <name type="scientific">Cyphellophora europaea (strain CBS 101466)</name>
    <name type="common">Phialophora europaea</name>
    <dbReference type="NCBI Taxonomy" id="1220924"/>
    <lineage>
        <taxon>Eukaryota</taxon>
        <taxon>Fungi</taxon>
        <taxon>Dikarya</taxon>
        <taxon>Ascomycota</taxon>
        <taxon>Pezizomycotina</taxon>
        <taxon>Eurotiomycetes</taxon>
        <taxon>Chaetothyriomycetidae</taxon>
        <taxon>Chaetothyriales</taxon>
        <taxon>Cyphellophoraceae</taxon>
        <taxon>Cyphellophora</taxon>
    </lineage>
</organism>
<feature type="region of interest" description="Disordered" evidence="1">
    <location>
        <begin position="86"/>
        <end position="151"/>
    </location>
</feature>
<feature type="compositionally biased region" description="Basic and acidic residues" evidence="1">
    <location>
        <begin position="10"/>
        <end position="24"/>
    </location>
</feature>
<feature type="compositionally biased region" description="Polar residues" evidence="1">
    <location>
        <begin position="50"/>
        <end position="63"/>
    </location>
</feature>
<feature type="compositionally biased region" description="Low complexity" evidence="1">
    <location>
        <begin position="109"/>
        <end position="126"/>
    </location>
</feature>
<name>W2S534_CYPE1</name>